<dbReference type="Gene3D" id="1.20.1250.20">
    <property type="entry name" value="MFS general substrate transporter like domains"/>
    <property type="match status" value="1"/>
</dbReference>
<dbReference type="Proteomes" id="UP000294508">
    <property type="component" value="Unassembled WGS sequence"/>
</dbReference>
<dbReference type="InterPro" id="IPR036259">
    <property type="entry name" value="MFS_trans_sf"/>
</dbReference>
<dbReference type="AlphaFoldDB" id="A0A4R2HVN6"/>
<dbReference type="Pfam" id="PF07690">
    <property type="entry name" value="MFS_1"/>
    <property type="match status" value="1"/>
</dbReference>
<feature type="transmembrane region" description="Helical" evidence="1">
    <location>
        <begin position="202"/>
        <end position="220"/>
    </location>
</feature>
<comment type="caution">
    <text evidence="2">The sequence shown here is derived from an EMBL/GenBank/DDBJ whole genome shotgun (WGS) entry which is preliminary data.</text>
</comment>
<dbReference type="InterPro" id="IPR053160">
    <property type="entry name" value="MFS_DHA3_Transporter"/>
</dbReference>
<feature type="transmembrane region" description="Helical" evidence="1">
    <location>
        <begin position="410"/>
        <end position="428"/>
    </location>
</feature>
<gene>
    <name evidence="2" type="ORF">EV652_101445</name>
</gene>
<keyword evidence="1" id="KW-0812">Transmembrane</keyword>
<feature type="transmembrane region" description="Helical" evidence="1">
    <location>
        <begin position="110"/>
        <end position="134"/>
    </location>
</feature>
<accession>A0A4R2HVN6</accession>
<feature type="transmembrane region" description="Helical" evidence="1">
    <location>
        <begin position="384"/>
        <end position="404"/>
    </location>
</feature>
<dbReference type="InterPro" id="IPR011701">
    <property type="entry name" value="MFS"/>
</dbReference>
<proteinExistence type="predicted"/>
<feature type="transmembrane region" description="Helical" evidence="1">
    <location>
        <begin position="253"/>
        <end position="270"/>
    </location>
</feature>
<name>A0A4R2HVN6_9ACTN</name>
<evidence type="ECO:0000313" key="2">
    <source>
        <dbReference type="EMBL" id="TCO35563.1"/>
    </source>
</evidence>
<keyword evidence="3" id="KW-1185">Reference proteome</keyword>
<evidence type="ECO:0000256" key="1">
    <source>
        <dbReference type="SAM" id="Phobius"/>
    </source>
</evidence>
<keyword evidence="1" id="KW-0472">Membrane</keyword>
<sequence length="439" mass="47166">MKELTPGPEIRWRPVGGRGRVVVQEPGARPLSPESRLKEDQATVVTVFIRWTWMRAVLHNGWWLVTSVYLVVDAGLSPAQLVLIGSVQSVFALLCEVPAGVFADTISRKWSLVISQVLMGTAMLTTGLVSSFPLLLATQVLWGISWTFASGSDVAWITDELDQPGSINAVLARAARAQLTGAATGLIVLGLLAWATRRDVTIVVAGLAMMSLALYIALRFTEQRFVPVRTARWSSSWTTFRRGLTLVRRSREILLIFAATFLVNGASDAAGRLTQKQLLDLGLPSEPDPVIWFTGLGVAGLIVGALTLRVFGRRIDGDHARTDYAWAAVAGVVSMLMLALARDPVVGAIAVVLVAGIVTPLTRVISTIWVNARTTADVRATTHSFLAQLEYLGEIVCGLGIAAIARLTNLPLALGACAVLFAATAVLMKRQPTRDEAAL</sequence>
<evidence type="ECO:0000313" key="3">
    <source>
        <dbReference type="Proteomes" id="UP000294508"/>
    </source>
</evidence>
<dbReference type="PANTHER" id="PTHR23530:SF1">
    <property type="entry name" value="PERMEASE, MAJOR FACILITATOR SUPERFAMILY-RELATED"/>
    <property type="match status" value="1"/>
</dbReference>
<dbReference type="GO" id="GO:0022857">
    <property type="term" value="F:transmembrane transporter activity"/>
    <property type="evidence" value="ECO:0007669"/>
    <property type="project" value="InterPro"/>
</dbReference>
<feature type="transmembrane region" description="Helical" evidence="1">
    <location>
        <begin position="324"/>
        <end position="341"/>
    </location>
</feature>
<feature type="transmembrane region" description="Helical" evidence="1">
    <location>
        <begin position="290"/>
        <end position="312"/>
    </location>
</feature>
<dbReference type="OrthoDB" id="3513479at2"/>
<dbReference type="CDD" id="cd06174">
    <property type="entry name" value="MFS"/>
    <property type="match status" value="1"/>
</dbReference>
<feature type="transmembrane region" description="Helical" evidence="1">
    <location>
        <begin position="57"/>
        <end position="76"/>
    </location>
</feature>
<dbReference type="EMBL" id="SLWN01000001">
    <property type="protein sequence ID" value="TCO35563.1"/>
    <property type="molecule type" value="Genomic_DNA"/>
</dbReference>
<reference evidence="2 3" key="1">
    <citation type="journal article" date="2015" name="Stand. Genomic Sci.">
        <title>Genomic Encyclopedia of Bacterial and Archaeal Type Strains, Phase III: the genomes of soil and plant-associated and newly described type strains.</title>
        <authorList>
            <person name="Whitman W.B."/>
            <person name="Woyke T."/>
            <person name="Klenk H.P."/>
            <person name="Zhou Y."/>
            <person name="Lilburn T.G."/>
            <person name="Beck B.J."/>
            <person name="De Vos P."/>
            <person name="Vandamme P."/>
            <person name="Eisen J.A."/>
            <person name="Garrity G."/>
            <person name="Hugenholtz P."/>
            <person name="Kyrpides N.C."/>
        </authorList>
    </citation>
    <scope>NUCLEOTIDE SEQUENCE [LARGE SCALE GENOMIC DNA]</scope>
    <source>
        <strain evidence="2 3">VKM Ac-2572</strain>
    </source>
</reference>
<organism evidence="2 3">
    <name type="scientific">Kribbella steppae</name>
    <dbReference type="NCBI Taxonomy" id="2512223"/>
    <lineage>
        <taxon>Bacteria</taxon>
        <taxon>Bacillati</taxon>
        <taxon>Actinomycetota</taxon>
        <taxon>Actinomycetes</taxon>
        <taxon>Propionibacteriales</taxon>
        <taxon>Kribbellaceae</taxon>
        <taxon>Kribbella</taxon>
    </lineage>
</organism>
<feature type="transmembrane region" description="Helical" evidence="1">
    <location>
        <begin position="179"/>
        <end position="196"/>
    </location>
</feature>
<dbReference type="PANTHER" id="PTHR23530">
    <property type="entry name" value="TRANSPORT PROTEIN-RELATED"/>
    <property type="match status" value="1"/>
</dbReference>
<feature type="transmembrane region" description="Helical" evidence="1">
    <location>
        <begin position="82"/>
        <end position="103"/>
    </location>
</feature>
<feature type="transmembrane region" description="Helical" evidence="1">
    <location>
        <begin position="140"/>
        <end position="158"/>
    </location>
</feature>
<protein>
    <submittedName>
        <fullName evidence="2">Putative MFS family arabinose efflux permease</fullName>
    </submittedName>
</protein>
<keyword evidence="1" id="KW-1133">Transmembrane helix</keyword>
<dbReference type="SUPFAM" id="SSF103473">
    <property type="entry name" value="MFS general substrate transporter"/>
    <property type="match status" value="1"/>
</dbReference>
<feature type="transmembrane region" description="Helical" evidence="1">
    <location>
        <begin position="347"/>
        <end position="372"/>
    </location>
</feature>